<evidence type="ECO:0000256" key="1">
    <source>
        <dbReference type="SAM" id="MobiDB-lite"/>
    </source>
</evidence>
<feature type="compositionally biased region" description="Basic and acidic residues" evidence="1">
    <location>
        <begin position="1"/>
        <end position="12"/>
    </location>
</feature>
<dbReference type="EMBL" id="JAKUCV010004665">
    <property type="protein sequence ID" value="KAJ4834581.1"/>
    <property type="molecule type" value="Genomic_DNA"/>
</dbReference>
<dbReference type="PANTHER" id="PTHR35488">
    <property type="entry name" value="OS05G0358900 PROTEIN-RELATED"/>
    <property type="match status" value="1"/>
</dbReference>
<feature type="region of interest" description="Disordered" evidence="1">
    <location>
        <begin position="84"/>
        <end position="131"/>
    </location>
</feature>
<sequence>MKKFPVDEDHGPGDYSGYDFDPQVDFRQFLEEARQHAREKDMHPSLPQSKEEAGNQRMGEEPKSKKSWKNSLFKWWKPEKKSKPIVESTNGSHISNLRRKGHNSGPIYGSSNGAQTKNRRPTSGPLSSLFNSSKRVQNETPYMCLDQVNSSNGVRAYGPVYLVT</sequence>
<organism evidence="2 3">
    <name type="scientific">Turnera subulata</name>
    <dbReference type="NCBI Taxonomy" id="218843"/>
    <lineage>
        <taxon>Eukaryota</taxon>
        <taxon>Viridiplantae</taxon>
        <taxon>Streptophyta</taxon>
        <taxon>Embryophyta</taxon>
        <taxon>Tracheophyta</taxon>
        <taxon>Spermatophyta</taxon>
        <taxon>Magnoliopsida</taxon>
        <taxon>eudicotyledons</taxon>
        <taxon>Gunneridae</taxon>
        <taxon>Pentapetalae</taxon>
        <taxon>rosids</taxon>
        <taxon>fabids</taxon>
        <taxon>Malpighiales</taxon>
        <taxon>Passifloraceae</taxon>
        <taxon>Turnera</taxon>
    </lineage>
</organism>
<comment type="caution">
    <text evidence="2">The sequence shown here is derived from an EMBL/GenBank/DDBJ whole genome shotgun (WGS) entry which is preliminary data.</text>
</comment>
<protein>
    <submittedName>
        <fullName evidence="2">Uncharacterized protein</fullName>
    </submittedName>
</protein>
<dbReference type="AlphaFoldDB" id="A0A9Q0FNB7"/>
<reference evidence="2" key="2">
    <citation type="journal article" date="2023" name="Plants (Basel)">
        <title>Annotation of the Turnera subulata (Passifloraceae) Draft Genome Reveals the S-Locus Evolved after the Divergence of Turneroideae from Passifloroideae in a Stepwise Manner.</title>
        <authorList>
            <person name="Henning P.M."/>
            <person name="Roalson E.H."/>
            <person name="Mir W."/>
            <person name="McCubbin A.G."/>
            <person name="Shore J.S."/>
        </authorList>
    </citation>
    <scope>NUCLEOTIDE SEQUENCE</scope>
    <source>
        <strain evidence="2">F60SS</strain>
    </source>
</reference>
<dbReference type="OrthoDB" id="737456at2759"/>
<reference evidence="2" key="1">
    <citation type="submission" date="2022-02" db="EMBL/GenBank/DDBJ databases">
        <authorList>
            <person name="Henning P.M."/>
            <person name="McCubbin A.G."/>
            <person name="Shore J.S."/>
        </authorList>
    </citation>
    <scope>NUCLEOTIDE SEQUENCE</scope>
    <source>
        <strain evidence="2">F60SS</strain>
        <tissue evidence="2">Leaves</tissue>
    </source>
</reference>
<gene>
    <name evidence="2" type="ORF">Tsubulata_040727</name>
</gene>
<feature type="region of interest" description="Disordered" evidence="1">
    <location>
        <begin position="1"/>
        <end position="68"/>
    </location>
</feature>
<dbReference type="Proteomes" id="UP001141552">
    <property type="component" value="Unassembled WGS sequence"/>
</dbReference>
<keyword evidence="3" id="KW-1185">Reference proteome</keyword>
<evidence type="ECO:0000313" key="2">
    <source>
        <dbReference type="EMBL" id="KAJ4834581.1"/>
    </source>
</evidence>
<proteinExistence type="predicted"/>
<dbReference type="PANTHER" id="PTHR35488:SF4">
    <property type="entry name" value="DUF4005 DOMAIN-CONTAINING PROTEIN"/>
    <property type="match status" value="1"/>
</dbReference>
<name>A0A9Q0FNB7_9ROSI</name>
<feature type="compositionally biased region" description="Basic and acidic residues" evidence="1">
    <location>
        <begin position="28"/>
        <end position="64"/>
    </location>
</feature>
<accession>A0A9Q0FNB7</accession>
<evidence type="ECO:0000313" key="3">
    <source>
        <dbReference type="Proteomes" id="UP001141552"/>
    </source>
</evidence>